<comment type="caution">
    <text evidence="4">The sequence shown here is derived from an EMBL/GenBank/DDBJ whole genome shotgun (WGS) entry which is preliminary data.</text>
</comment>
<keyword evidence="2" id="KW-0067">ATP-binding</keyword>
<feature type="region of interest" description="Disordered" evidence="3">
    <location>
        <begin position="186"/>
        <end position="216"/>
    </location>
</feature>
<accession>A0A554N8T6</accession>
<gene>
    <name evidence="4" type="ORF">DP107_11320</name>
</gene>
<dbReference type="PANTHER" id="PTHR43637">
    <property type="entry name" value="UPF0273 PROTEIN TM_0370"/>
    <property type="match status" value="1"/>
</dbReference>
<dbReference type="AlphaFoldDB" id="A0A554N8T6"/>
<dbReference type="InterPro" id="IPR055549">
    <property type="entry name" value="DUF7125"/>
</dbReference>
<dbReference type="InParanoid" id="A0A554N8T6"/>
<evidence type="ECO:0000256" key="3">
    <source>
        <dbReference type="SAM" id="MobiDB-lite"/>
    </source>
</evidence>
<dbReference type="Gene3D" id="3.40.50.300">
    <property type="entry name" value="P-loop containing nucleotide triphosphate hydrolases"/>
    <property type="match status" value="1"/>
</dbReference>
<dbReference type="SUPFAM" id="SSF52540">
    <property type="entry name" value="P-loop containing nucleoside triphosphate hydrolases"/>
    <property type="match status" value="1"/>
</dbReference>
<reference evidence="4 5" key="1">
    <citation type="submission" date="2018-06" db="EMBL/GenBank/DDBJ databases">
        <title>Natronomonas sp. F16-60 a new haloarchaeon isolated from a solar saltern of Isla Cristina, Huelva, Spain.</title>
        <authorList>
            <person name="Duran-Viseras A."/>
            <person name="Sanchez-Porro C."/>
            <person name="Ventosa A."/>
        </authorList>
    </citation>
    <scope>NUCLEOTIDE SEQUENCE [LARGE SCALE GENOMIC DNA]</scope>
    <source>
        <strain evidence="4 5">F16-60</strain>
    </source>
</reference>
<organism evidence="4 5">
    <name type="scientific">Haloglomus irregulare</name>
    <dbReference type="NCBI Taxonomy" id="2234134"/>
    <lineage>
        <taxon>Archaea</taxon>
        <taxon>Methanobacteriati</taxon>
        <taxon>Methanobacteriota</taxon>
        <taxon>Stenosarchaea group</taxon>
        <taxon>Halobacteria</taxon>
        <taxon>Halobacteriales</taxon>
        <taxon>Natronomonadaceae</taxon>
        <taxon>Haloglomus</taxon>
    </lineage>
</organism>
<dbReference type="InterPro" id="IPR027417">
    <property type="entry name" value="P-loop_NTPase"/>
</dbReference>
<dbReference type="Proteomes" id="UP000319894">
    <property type="component" value="Unassembled WGS sequence"/>
</dbReference>
<dbReference type="GO" id="GO:0005524">
    <property type="term" value="F:ATP binding"/>
    <property type="evidence" value="ECO:0007669"/>
    <property type="project" value="UniProtKB-KW"/>
</dbReference>
<name>A0A554N8T6_9EURY</name>
<dbReference type="Pfam" id="PF23442">
    <property type="entry name" value="DUF7125"/>
    <property type="match status" value="1"/>
</dbReference>
<dbReference type="OrthoDB" id="234719at2157"/>
<dbReference type="EMBL" id="QMDX01000006">
    <property type="protein sequence ID" value="TSD13749.1"/>
    <property type="molecule type" value="Genomic_DNA"/>
</dbReference>
<protein>
    <submittedName>
        <fullName evidence="4">Transcriptional regulator</fullName>
    </submittedName>
</protein>
<evidence type="ECO:0000313" key="5">
    <source>
        <dbReference type="Proteomes" id="UP000319894"/>
    </source>
</evidence>
<proteinExistence type="predicted"/>
<evidence type="ECO:0000256" key="1">
    <source>
        <dbReference type="ARBA" id="ARBA00022741"/>
    </source>
</evidence>
<dbReference type="RefSeq" id="WP_144262272.1">
    <property type="nucleotide sequence ID" value="NZ_QMDX01000006.1"/>
</dbReference>
<evidence type="ECO:0000256" key="2">
    <source>
        <dbReference type="ARBA" id="ARBA00022840"/>
    </source>
</evidence>
<sequence length="216" mass="23192">MSERNPVRDRDRIPTGVEGLDVALGGGIPAGDLVALVAPPTSGAERLLYAFGIDNPTRYCSTLRPPAEVRDAMAAAGIPDERVDVRSTDGDDLLGTPADHLSGLDAGSVVVVDPATALERAGEERYRSFLEDLKRHCRTTESVAVCHCPRTTPRTLRRDLTLARADTTVVLRREVDTGTTRSYLDVGKFRHGRPPTDPLPVDLRGTPSVAVGDDAD</sequence>
<evidence type="ECO:0000313" key="4">
    <source>
        <dbReference type="EMBL" id="TSD13749.1"/>
    </source>
</evidence>
<keyword evidence="1" id="KW-0547">Nucleotide-binding</keyword>
<keyword evidence="5" id="KW-1185">Reference proteome</keyword>